<keyword evidence="4 7" id="KW-0863">Zinc-finger</keyword>
<dbReference type="Gene3D" id="4.10.60.10">
    <property type="entry name" value="Zinc finger, CCHC-type"/>
    <property type="match status" value="2"/>
</dbReference>
<evidence type="ECO:0000256" key="5">
    <source>
        <dbReference type="ARBA" id="ARBA00022833"/>
    </source>
</evidence>
<dbReference type="GO" id="GO:0071039">
    <property type="term" value="P:nuclear polyadenylation-dependent CUT catabolic process"/>
    <property type="evidence" value="ECO:0007669"/>
    <property type="project" value="TreeGrafter"/>
</dbReference>
<evidence type="ECO:0000256" key="1">
    <source>
        <dbReference type="ARBA" id="ARBA00004123"/>
    </source>
</evidence>
<dbReference type="InterPro" id="IPR036875">
    <property type="entry name" value="Znf_CCHC_sf"/>
</dbReference>
<feature type="compositionally biased region" description="Low complexity" evidence="8">
    <location>
        <begin position="241"/>
        <end position="256"/>
    </location>
</feature>
<dbReference type="PANTHER" id="PTHR46543">
    <property type="entry name" value="ZINC FINGER CCHC DOMAIN-CONTAINING PROTEIN 7"/>
    <property type="match status" value="1"/>
</dbReference>
<evidence type="ECO:0000313" key="13">
    <source>
        <dbReference type="Proteomes" id="UP000256601"/>
    </source>
</evidence>
<dbReference type="GO" id="GO:0071038">
    <property type="term" value="P:TRAMP-dependent tRNA surveillance pathway"/>
    <property type="evidence" value="ECO:0007669"/>
    <property type="project" value="TreeGrafter"/>
</dbReference>
<feature type="region of interest" description="Disordered" evidence="8">
    <location>
        <begin position="222"/>
        <end position="351"/>
    </location>
</feature>
<dbReference type="SMART" id="SM00343">
    <property type="entry name" value="ZnF_C2HC"/>
    <property type="match status" value="5"/>
</dbReference>
<dbReference type="GO" id="GO:0043633">
    <property type="term" value="P:polyadenylation-dependent RNA catabolic process"/>
    <property type="evidence" value="ECO:0007669"/>
    <property type="project" value="InterPro"/>
</dbReference>
<dbReference type="PROSITE" id="PS50158">
    <property type="entry name" value="ZF_CCHC"/>
    <property type="match status" value="2"/>
</dbReference>
<gene>
    <name evidence="11" type="ORF">B0I71DRAFT_133378</name>
    <name evidence="10" type="ORF">YALI1_A17433g</name>
</gene>
<dbReference type="InterPro" id="IPR001878">
    <property type="entry name" value="Znf_CCHC"/>
</dbReference>
<dbReference type="InterPro" id="IPR051644">
    <property type="entry name" value="TRAMP_AT-DNA-binding"/>
</dbReference>
<evidence type="ECO:0000313" key="12">
    <source>
        <dbReference type="Proteomes" id="UP000182444"/>
    </source>
</evidence>
<evidence type="ECO:0000256" key="3">
    <source>
        <dbReference type="ARBA" id="ARBA00022737"/>
    </source>
</evidence>
<dbReference type="PIRSF" id="PIRSF018162">
    <property type="entry name" value="PolyA_pol_Air1/2"/>
    <property type="match status" value="1"/>
</dbReference>
<dbReference type="KEGG" id="yli:2905901"/>
<comment type="subcellular location">
    <subcellularLocation>
        <location evidence="1">Nucleus</location>
    </subcellularLocation>
</comment>
<keyword evidence="5" id="KW-0862">Zinc</keyword>
<dbReference type="OMA" id="YCGSMDD"/>
<dbReference type="eggNOG" id="KOG4400">
    <property type="taxonomic scope" value="Eukaryota"/>
</dbReference>
<dbReference type="Pfam" id="PF00098">
    <property type="entry name" value="zf-CCHC"/>
    <property type="match status" value="2"/>
</dbReference>
<evidence type="ECO:0000256" key="8">
    <source>
        <dbReference type="SAM" id="MobiDB-lite"/>
    </source>
</evidence>
<dbReference type="EMBL" id="KZ857340">
    <property type="protein sequence ID" value="RDW24997.1"/>
    <property type="molecule type" value="Genomic_DNA"/>
</dbReference>
<dbReference type="PANTHER" id="PTHR46543:SF1">
    <property type="entry name" value="ZINC FINGER CCHC DOMAIN-CONTAINING PROTEIN 7"/>
    <property type="match status" value="1"/>
</dbReference>
<dbReference type="GO" id="GO:0071036">
    <property type="term" value="P:nuclear polyadenylation-dependent snoRNA catabolic process"/>
    <property type="evidence" value="ECO:0007669"/>
    <property type="project" value="TreeGrafter"/>
</dbReference>
<dbReference type="SUPFAM" id="SSF57756">
    <property type="entry name" value="Retrovirus zinc finger-like domains"/>
    <property type="match status" value="1"/>
</dbReference>
<proteinExistence type="predicted"/>
<dbReference type="Proteomes" id="UP000182444">
    <property type="component" value="Chromosome 1A"/>
</dbReference>
<evidence type="ECO:0000256" key="2">
    <source>
        <dbReference type="ARBA" id="ARBA00022723"/>
    </source>
</evidence>
<dbReference type="GO" id="GO:0071031">
    <property type="term" value="P:nuclear mRNA surveillance of mRNA 3'-end processing"/>
    <property type="evidence" value="ECO:0007669"/>
    <property type="project" value="TreeGrafter"/>
</dbReference>
<protein>
    <recommendedName>
        <fullName evidence="9">CCHC-type domain-containing protein</fullName>
    </recommendedName>
</protein>
<dbReference type="VEuPathDB" id="FungiDB:YALI1_A17433g"/>
<dbReference type="EMBL" id="CP017553">
    <property type="protein sequence ID" value="AOW00769.1"/>
    <property type="molecule type" value="Genomic_DNA"/>
</dbReference>
<dbReference type="GO" id="GO:0003723">
    <property type="term" value="F:RNA binding"/>
    <property type="evidence" value="ECO:0007669"/>
    <property type="project" value="TreeGrafter"/>
</dbReference>
<reference evidence="10 12" key="1">
    <citation type="journal article" date="2016" name="PLoS ONE">
        <title>Sequence Assembly of Yarrowia lipolytica Strain W29/CLIB89 Shows Transposable Element Diversity.</title>
        <authorList>
            <person name="Magnan C."/>
            <person name="Yu J."/>
            <person name="Chang I."/>
            <person name="Jahn E."/>
            <person name="Kanomata Y."/>
            <person name="Wu J."/>
            <person name="Zeller M."/>
            <person name="Oakes M."/>
            <person name="Baldi P."/>
            <person name="Sandmeyer S."/>
        </authorList>
    </citation>
    <scope>NUCLEOTIDE SEQUENCE [LARGE SCALE GENOMIC DNA]</scope>
    <source>
        <strain evidence="10">CLIB89</strain>
        <strain evidence="12">CLIB89(W29)</strain>
    </source>
</reference>
<dbReference type="GO" id="GO:0008270">
    <property type="term" value="F:zinc ion binding"/>
    <property type="evidence" value="ECO:0007669"/>
    <property type="project" value="UniProtKB-KW"/>
</dbReference>
<dbReference type="RefSeq" id="XP_500158.1">
    <property type="nucleotide sequence ID" value="XM_500158.1"/>
</dbReference>
<reference evidence="11 13" key="2">
    <citation type="submission" date="2018-07" db="EMBL/GenBank/DDBJ databases">
        <title>Draft Genome Assemblies for Five Robust Yarrowia lipolytica Strains Exhibiting High Lipid Production and Pentose Sugar Utilization and Sugar Alcohol Secretion from Undetoxified Lignocellulosic Biomass Hydrolysates.</title>
        <authorList>
            <consortium name="DOE Joint Genome Institute"/>
            <person name="Walker C."/>
            <person name="Ryu S."/>
            <person name="Na H."/>
            <person name="Zane M."/>
            <person name="LaButti K."/>
            <person name="Lipzen A."/>
            <person name="Haridas S."/>
            <person name="Barry K."/>
            <person name="Grigoriev I.V."/>
            <person name="Quarterman J."/>
            <person name="Slininger P."/>
            <person name="Dien B."/>
            <person name="Trinh C.T."/>
        </authorList>
    </citation>
    <scope>NUCLEOTIDE SEQUENCE [LARGE SCALE GENOMIC DNA]</scope>
    <source>
        <strain evidence="11 13">YB392</strain>
    </source>
</reference>
<name>A0A1H6Q1X0_YARLL</name>
<dbReference type="GO" id="GO:0071037">
    <property type="term" value="P:nuclear polyadenylation-dependent snRNA catabolic process"/>
    <property type="evidence" value="ECO:0007669"/>
    <property type="project" value="TreeGrafter"/>
</dbReference>
<dbReference type="OrthoDB" id="7608935at2759"/>
<dbReference type="GO" id="GO:0071035">
    <property type="term" value="P:nuclear polyadenylation-dependent rRNA catabolic process"/>
    <property type="evidence" value="ECO:0007669"/>
    <property type="project" value="TreeGrafter"/>
</dbReference>
<feature type="domain" description="CCHC-type" evidence="9">
    <location>
        <begin position="171"/>
        <end position="186"/>
    </location>
</feature>
<keyword evidence="2" id="KW-0479">Metal-binding</keyword>
<evidence type="ECO:0000313" key="10">
    <source>
        <dbReference type="EMBL" id="AOW00769.1"/>
    </source>
</evidence>
<organism evidence="10 12">
    <name type="scientific">Yarrowia lipolytica</name>
    <name type="common">Candida lipolytica</name>
    <dbReference type="NCBI Taxonomy" id="4952"/>
    <lineage>
        <taxon>Eukaryota</taxon>
        <taxon>Fungi</taxon>
        <taxon>Dikarya</taxon>
        <taxon>Ascomycota</taxon>
        <taxon>Saccharomycotina</taxon>
        <taxon>Dipodascomycetes</taxon>
        <taxon>Dipodascales</taxon>
        <taxon>Dipodascales incertae sedis</taxon>
        <taxon>Yarrowia</taxon>
    </lineage>
</organism>
<evidence type="ECO:0000313" key="11">
    <source>
        <dbReference type="EMBL" id="RDW24997.1"/>
    </source>
</evidence>
<feature type="compositionally biased region" description="Basic and acidic residues" evidence="8">
    <location>
        <begin position="263"/>
        <end position="276"/>
    </location>
</feature>
<dbReference type="AlphaFoldDB" id="A0A1H6Q1X0"/>
<feature type="domain" description="CCHC-type" evidence="9">
    <location>
        <begin position="112"/>
        <end position="129"/>
    </location>
</feature>
<dbReference type="GO" id="GO:0031499">
    <property type="term" value="C:TRAMP complex"/>
    <property type="evidence" value="ECO:0007669"/>
    <property type="project" value="TreeGrafter"/>
</dbReference>
<evidence type="ECO:0000256" key="6">
    <source>
        <dbReference type="ARBA" id="ARBA00023242"/>
    </source>
</evidence>
<dbReference type="Proteomes" id="UP000256601">
    <property type="component" value="Unassembled WGS sequence"/>
</dbReference>
<sequence length="351" mass="39771">MSSDEDVSDLFFMDTEASAPAYTVLEDSDTEKPSKTPVEAFQSVGVDDVDDGEDQLIEMRGEGRYFGKEEEQGPTCRTCHKRGHISADCKVMRCFTCGALEDHDTADCTMLRKCSNCGESGHLRAECTQSKRTIFCWRCDSRIHTEDKCHLIWRDYVKDRRGPHGTNCVFCYHCGGQGHYGDECTDTRNMTLRFKEPSAFSGGNLPRKGRYDIQKRYFDDLEREKNRGHNSYGGSYGGSYGNSYNNQGSRGNEGQNSGFGGGRDARREKRERERQESKKRRKAEKRGGGQGGGLPRPQSSGYIPPKSQYGPVAKNDYSFQPKLKQDHDHSDMFNRNRMDMPQPTRSGHYSK</sequence>
<keyword evidence="6" id="KW-0539">Nucleus</keyword>
<dbReference type="GeneID" id="2905901"/>
<evidence type="ECO:0000256" key="7">
    <source>
        <dbReference type="PROSITE-ProRule" id="PRU00047"/>
    </source>
</evidence>
<dbReference type="InterPro" id="IPR016713">
    <property type="entry name" value="Air1/2_Saccharomycetales"/>
</dbReference>
<accession>A0A1H6Q1X0</accession>
<keyword evidence="3" id="KW-0677">Repeat</keyword>
<feature type="compositionally biased region" description="Basic and acidic residues" evidence="8">
    <location>
        <begin position="323"/>
        <end position="338"/>
    </location>
</feature>
<evidence type="ECO:0000256" key="4">
    <source>
        <dbReference type="ARBA" id="ARBA00022771"/>
    </source>
</evidence>
<evidence type="ECO:0000259" key="9">
    <source>
        <dbReference type="PROSITE" id="PS50158"/>
    </source>
</evidence>
<dbReference type="VEuPathDB" id="FungiDB:YALI0_A17292g"/>